<sequence>MNPGGQIPPAPSHTYHPHQPGMFTHVPQTQQQQLQQPGQPIGQVNPQLQRNVSMQMAQAQSSHQNQPGQDGQAQQYMMNGSVMTPMQKVQSGAMPNMQGMGVTQAGTMPLAQPNQQALRDFEMQQQFQREQQQRQQLHLQQQAQGQQAQIQGQPGPVQDGALMQAHLQQRMALARQMQQQANAQGQQRIIINTAMPSQAADGNNNVNSAISATAPPQRPSLQISQSGSQQQITQQMQASGPGPMPQHGQQRQSVPPPTPQTTNNHSATQTPQLAQLPNLAPGQGQAGQNGQFSVGMTPRHTATSQGPQAAPPPVNGWDGDVMLHLYIHDYLVKRQFTEAAAALRIEAGLGDHIVVPIDCPQGLLYEWWAVFWDVFSTNNGKPQPSPEAIQFMNVQLRQKLTQHQQMGLGRPSQQMAPQMAQLFRQQQQQQQQQNALRPGQQVMGYQQMNGVTGQVMEMTPAARQQLQQQQQLHQQRQQQQMQLQQHQQGNQAQVQMQGQAGQPMRPMTTSNSVAGNPPLPPGSTMVLGPGNQPQVGHQQMQGQPPQQRMVSVNQQAQNAMAQNASRSGGLMVTGLPISRQTSLPVGAEATHPQFLPPGVMSNQMRRSLALSDNLLITDHALQTLSRRSAIGNSPDISAECQCLAPDGRISASEYHSGTSADGCVTCLGPSSTASSSSCTAAECSSPSAAANATNARSTLAAAICTAGPAKPRPAKWGTSALRGSFTKGCNGYAYCRSDIRHYQLSTAGPE</sequence>
<organism evidence="1 2">
    <name type="scientific">Naganishia vaughanmartiniae</name>
    <dbReference type="NCBI Taxonomy" id="1424756"/>
    <lineage>
        <taxon>Eukaryota</taxon>
        <taxon>Fungi</taxon>
        <taxon>Dikarya</taxon>
        <taxon>Basidiomycota</taxon>
        <taxon>Agaricomycotina</taxon>
        <taxon>Tremellomycetes</taxon>
        <taxon>Filobasidiales</taxon>
        <taxon>Filobasidiaceae</taxon>
        <taxon>Naganishia</taxon>
    </lineage>
</organism>
<keyword evidence="2" id="KW-1185">Reference proteome</keyword>
<reference evidence="1" key="1">
    <citation type="submission" date="2023-04" db="EMBL/GenBank/DDBJ databases">
        <title>Draft Genome sequencing of Naganishia species isolated from polar environments using Oxford Nanopore Technology.</title>
        <authorList>
            <person name="Leo P."/>
            <person name="Venkateswaran K."/>
        </authorList>
    </citation>
    <scope>NUCLEOTIDE SEQUENCE</scope>
    <source>
        <strain evidence="1">MNA-CCFEE 5425</strain>
    </source>
</reference>
<name>A0ACC2XCA7_9TREE</name>
<dbReference type="Proteomes" id="UP001243375">
    <property type="component" value="Unassembled WGS sequence"/>
</dbReference>
<comment type="caution">
    <text evidence="1">The sequence shown here is derived from an EMBL/GenBank/DDBJ whole genome shotgun (WGS) entry which is preliminary data.</text>
</comment>
<evidence type="ECO:0000313" key="2">
    <source>
        <dbReference type="Proteomes" id="UP001243375"/>
    </source>
</evidence>
<evidence type="ECO:0000313" key="1">
    <source>
        <dbReference type="EMBL" id="KAJ9120912.1"/>
    </source>
</evidence>
<gene>
    <name evidence="1" type="ORF">QFC22_002847</name>
</gene>
<proteinExistence type="predicted"/>
<dbReference type="EMBL" id="JASBWU010000006">
    <property type="protein sequence ID" value="KAJ9120912.1"/>
    <property type="molecule type" value="Genomic_DNA"/>
</dbReference>
<protein>
    <submittedName>
        <fullName evidence="1">Uncharacterized protein</fullName>
    </submittedName>
</protein>
<accession>A0ACC2XCA7</accession>